<reference evidence="2" key="1">
    <citation type="submission" date="2018-02" db="EMBL/GenBank/DDBJ databases">
        <title>Rhizophora mucronata_Transcriptome.</title>
        <authorList>
            <person name="Meera S.P."/>
            <person name="Sreeshan A."/>
            <person name="Augustine A."/>
        </authorList>
    </citation>
    <scope>NUCLEOTIDE SEQUENCE</scope>
    <source>
        <tissue evidence="2">Leaf</tissue>
    </source>
</reference>
<evidence type="ECO:0000256" key="1">
    <source>
        <dbReference type="SAM" id="Phobius"/>
    </source>
</evidence>
<keyword evidence="1" id="KW-1133">Transmembrane helix</keyword>
<dbReference type="GO" id="GO:0016740">
    <property type="term" value="F:transferase activity"/>
    <property type="evidence" value="ECO:0007669"/>
    <property type="project" value="UniProtKB-KW"/>
</dbReference>
<keyword evidence="2" id="KW-0808">Transferase</keyword>
<dbReference type="AlphaFoldDB" id="A0A2P2JH20"/>
<name>A0A2P2JH20_RHIMU</name>
<accession>A0A2P2JH20</accession>
<sequence length="53" mass="6163">MWPWIWVSLLTYTLLQLQLFSVTLFISSTFTMSRVWTLPNTGALMLNLQLQAS</sequence>
<organism evidence="2">
    <name type="scientific">Rhizophora mucronata</name>
    <name type="common">Asiatic mangrove</name>
    <dbReference type="NCBI Taxonomy" id="61149"/>
    <lineage>
        <taxon>Eukaryota</taxon>
        <taxon>Viridiplantae</taxon>
        <taxon>Streptophyta</taxon>
        <taxon>Embryophyta</taxon>
        <taxon>Tracheophyta</taxon>
        <taxon>Spermatophyta</taxon>
        <taxon>Magnoliopsida</taxon>
        <taxon>eudicotyledons</taxon>
        <taxon>Gunneridae</taxon>
        <taxon>Pentapetalae</taxon>
        <taxon>rosids</taxon>
        <taxon>fabids</taxon>
        <taxon>Malpighiales</taxon>
        <taxon>Rhizophoraceae</taxon>
        <taxon>Rhizophora</taxon>
    </lineage>
</organism>
<keyword evidence="1" id="KW-0472">Membrane</keyword>
<dbReference type="EMBL" id="GGEC01012291">
    <property type="protein sequence ID" value="MBW92774.1"/>
    <property type="molecule type" value="Transcribed_RNA"/>
</dbReference>
<proteinExistence type="predicted"/>
<keyword evidence="1" id="KW-0812">Transmembrane</keyword>
<protein>
    <submittedName>
        <fullName evidence="2">Glycosyltransferase</fullName>
    </submittedName>
</protein>
<feature type="transmembrane region" description="Helical" evidence="1">
    <location>
        <begin position="6"/>
        <end position="26"/>
    </location>
</feature>
<evidence type="ECO:0000313" key="2">
    <source>
        <dbReference type="EMBL" id="MBW92774.1"/>
    </source>
</evidence>